<sequence>MSRDELRSEVVSLVNRLTKSKKNKLLTSTQIKRMKKSELIGFIQQHQVLEVPQEVNNNNNNIDYLEPSLYQIFPFEEGIFSNYKEFKGVIRETKYENQNNEINLEEYLDKLDNRGFDYYQKIIKRKFNAFLKKKENSVKNDMFNKNIKISLRLKFEKRKTMLYNHFLYKLKLENCVLVKIDKSFIVVICQLRNYRKEKPSSIKEHPDYYEIRFLDSFGFNPASLDCLSKNLNDDQCEITSNYYGNEDIFKIMRRKGVYPYEYMDSFKKYEFTELPSINKFDDSLNNKKCTEDEYQYANQVWNKMNCQNLGDYTEIYMINDVLLLKIEYERLWIRSLLVLHITWIIMGCNVKKDKN</sequence>
<dbReference type="PANTHER" id="PTHR31511">
    <property type="entry name" value="PROTEIN CBG23764"/>
    <property type="match status" value="1"/>
</dbReference>
<reference evidence="2" key="1">
    <citation type="submission" date="2016-11" db="UniProtKB">
        <authorList>
            <consortium name="WormBaseParasite"/>
        </authorList>
    </citation>
    <scope>IDENTIFICATION</scope>
</reference>
<dbReference type="PANTHER" id="PTHR31511:SF12">
    <property type="entry name" value="RHO TERMINATION FACTOR N-TERMINAL DOMAIN-CONTAINING PROTEIN"/>
    <property type="match status" value="1"/>
</dbReference>
<keyword evidence="1" id="KW-1185">Reference proteome</keyword>
<protein>
    <submittedName>
        <fullName evidence="2">Plus3 domain-containing protein</fullName>
    </submittedName>
</protein>
<dbReference type="WBParaSite" id="Hba_11111">
    <property type="protein sequence ID" value="Hba_11111"/>
    <property type="gene ID" value="Hba_11111"/>
</dbReference>
<proteinExistence type="predicted"/>
<evidence type="ECO:0000313" key="1">
    <source>
        <dbReference type="Proteomes" id="UP000095283"/>
    </source>
</evidence>
<accession>A0A1I7X0N3</accession>
<name>A0A1I7X0N3_HETBA</name>
<dbReference type="Proteomes" id="UP000095283">
    <property type="component" value="Unplaced"/>
</dbReference>
<organism evidence="1 2">
    <name type="scientific">Heterorhabditis bacteriophora</name>
    <name type="common">Entomopathogenic nematode worm</name>
    <dbReference type="NCBI Taxonomy" id="37862"/>
    <lineage>
        <taxon>Eukaryota</taxon>
        <taxon>Metazoa</taxon>
        <taxon>Ecdysozoa</taxon>
        <taxon>Nematoda</taxon>
        <taxon>Chromadorea</taxon>
        <taxon>Rhabditida</taxon>
        <taxon>Rhabditina</taxon>
        <taxon>Rhabditomorpha</taxon>
        <taxon>Strongyloidea</taxon>
        <taxon>Heterorhabditidae</taxon>
        <taxon>Heterorhabditis</taxon>
    </lineage>
</organism>
<evidence type="ECO:0000313" key="2">
    <source>
        <dbReference type="WBParaSite" id="Hba_11111"/>
    </source>
</evidence>
<dbReference type="AlphaFoldDB" id="A0A1I7X0N3"/>